<proteinExistence type="predicted"/>
<keyword evidence="3" id="KW-1185">Reference proteome</keyword>
<protein>
    <submittedName>
        <fullName evidence="2">Uncharacterized protein</fullName>
    </submittedName>
</protein>
<reference evidence="2" key="1">
    <citation type="submission" date="2023-07" db="EMBL/GenBank/DDBJ databases">
        <authorList>
            <consortium name="AG Swart"/>
            <person name="Singh M."/>
            <person name="Singh A."/>
            <person name="Seah K."/>
            <person name="Emmerich C."/>
        </authorList>
    </citation>
    <scope>NUCLEOTIDE SEQUENCE</scope>
    <source>
        <strain evidence="2">DP1</strain>
    </source>
</reference>
<dbReference type="Gene3D" id="1.25.40.10">
    <property type="entry name" value="Tetratricopeptide repeat domain"/>
    <property type="match status" value="1"/>
</dbReference>
<dbReference type="InterPro" id="IPR050754">
    <property type="entry name" value="FKBP4/5/8-like"/>
</dbReference>
<dbReference type="AlphaFoldDB" id="A0AAD1UEP6"/>
<dbReference type="Proteomes" id="UP001295684">
    <property type="component" value="Unassembled WGS sequence"/>
</dbReference>
<name>A0AAD1UEP6_EUPCR</name>
<dbReference type="PANTHER" id="PTHR46512">
    <property type="entry name" value="PEPTIDYLPROLYL ISOMERASE"/>
    <property type="match status" value="1"/>
</dbReference>
<evidence type="ECO:0000256" key="1">
    <source>
        <dbReference type="SAM" id="MobiDB-lite"/>
    </source>
</evidence>
<dbReference type="PANTHER" id="PTHR46512:SF9">
    <property type="entry name" value="PEPTIDYLPROLYL ISOMERASE"/>
    <property type="match status" value="1"/>
</dbReference>
<accession>A0AAD1UEP6</accession>
<dbReference type="EMBL" id="CAMPGE010008513">
    <property type="protein sequence ID" value="CAI2367409.1"/>
    <property type="molecule type" value="Genomic_DNA"/>
</dbReference>
<feature type="region of interest" description="Disordered" evidence="1">
    <location>
        <begin position="1"/>
        <end position="31"/>
    </location>
</feature>
<sequence>MSQQDLDMNHDEEMKNESSPQDTPKIDEEMKDQEEAKYIITNKDDETEWKYNPKKSKEKTLPPDMIIDMDPLLNDPIRLERVSKLGSDVASITQITKFIQTEGSGEAPDLNDRIVHCMEIRYSNGYLYDFQKRKESKAVTLEDSSSFNFLQDCLRSMKKDEISIFKIQFGSPDDNFYLKDEHSQKFLKEKEREAIEDRTYIFMKLTVKSILRDCKDISSSELKKIKEDAEGFIDNRIAFALKCKNHAKTALTEKSLNEAMKIYRKGVGSIKMISGSLVKEARAKVVERGKDKEEELEMKINYMNDLRVQILLNLGFCHWKKEEWEKMKSINSEIIQFYDTENIKALYRFSIACKELECYDEGLKAMITLIKIEPKNKEAVALYRKLKEISKSKKNKWNKKMDGFFVKQNHSYHKIADEELKKDILRKKIEVELNSEPQ</sequence>
<gene>
    <name evidence="2" type="ORF">ECRASSUSDP1_LOCUS8692</name>
</gene>
<feature type="compositionally biased region" description="Basic and acidic residues" evidence="1">
    <location>
        <begin position="7"/>
        <end position="16"/>
    </location>
</feature>
<organism evidence="2 3">
    <name type="scientific">Euplotes crassus</name>
    <dbReference type="NCBI Taxonomy" id="5936"/>
    <lineage>
        <taxon>Eukaryota</taxon>
        <taxon>Sar</taxon>
        <taxon>Alveolata</taxon>
        <taxon>Ciliophora</taxon>
        <taxon>Intramacronucleata</taxon>
        <taxon>Spirotrichea</taxon>
        <taxon>Hypotrichia</taxon>
        <taxon>Euplotida</taxon>
        <taxon>Euplotidae</taxon>
        <taxon>Moneuplotes</taxon>
    </lineage>
</organism>
<comment type="caution">
    <text evidence="2">The sequence shown here is derived from an EMBL/GenBank/DDBJ whole genome shotgun (WGS) entry which is preliminary data.</text>
</comment>
<dbReference type="SUPFAM" id="SSF48452">
    <property type="entry name" value="TPR-like"/>
    <property type="match status" value="1"/>
</dbReference>
<dbReference type="InterPro" id="IPR011990">
    <property type="entry name" value="TPR-like_helical_dom_sf"/>
</dbReference>
<evidence type="ECO:0000313" key="2">
    <source>
        <dbReference type="EMBL" id="CAI2367409.1"/>
    </source>
</evidence>
<evidence type="ECO:0000313" key="3">
    <source>
        <dbReference type="Proteomes" id="UP001295684"/>
    </source>
</evidence>